<evidence type="ECO:0000313" key="4">
    <source>
        <dbReference type="EMBL" id="GFH55559.1"/>
    </source>
</evidence>
<gene>
    <name evidence="4" type="ORF">CTEN210_12035</name>
</gene>
<comment type="caution">
    <text evidence="4">The sequence shown here is derived from an EMBL/GenBank/DDBJ whole genome shotgun (WGS) entry which is preliminary data.</text>
</comment>
<evidence type="ECO:0000256" key="1">
    <source>
        <dbReference type="ARBA" id="ARBA00008779"/>
    </source>
</evidence>
<dbReference type="AlphaFoldDB" id="A0AAD3D3S7"/>
<sequence>MLSALSNEVYAQGVGPVDKCSDLKFNFPFPSTGVCLSGFAGTTGEKKYPDDFVDVNGNQVASFAEIYTCPVRQKRVILSNGLPDHDVSNSRSSSNVEPCTMNWAVEIPLNPVLSSRKLEVPPRGAIAFAVNGVPAFGPMESDSVNAVEPPENVSKGAEFWYGHVGGNSGWHVHAPGMSIKNSTELTETDHIGWSLDGFPIMGPVDDPDALLDECNGRSVNGNYQYHVRTHAQVDNNKDYCVDEASGSPVNQWNYILGCYSGSLSFTEVTDSSDYILDDDCVLEGTDTSAPTSSPVDSGNRPNIIIMQPDDLEFFDEWAAPPNPPDTAKRPSLPSFGLPNLEGLRISGVQMMQAYVASPKCGTSRFSTLTGKYPSRSAYNRQNAQSNYDANDTYKDIADVSIPTTKLYDVNGETYDCSVENMAATFQSNGYRTAHMGKWHLYPFKISTDEYFYEDAVNVVKSCGFDHVGALYVENLSDCLANAGTCNTFSDGTFSHNMEVLVKEAIEVINETSDKPFFMYFNPTVPHRTVALDDFTCLDTPGGTLDEEPKIDGMTFNSTTYTVITCADYRQSIKDRAGTDEDDWGSLWLDDSVGALLKALETAGKLDNTIFLFQTDHGMAAKSTLYEGGIRIPQFISYPAQIAAGLQFNAPVTNLDIAATMYDFAGITPDYVIDGKSWKTAIIDANEAVYWKNDRCIFFEMDKDRAVRCGCNKYLSITDKSISSTFKKGDGTSYASEGDNVFDLCGGTRDYVTGDSDSPEEDTVNLWNSSPDLRIHLMNVVRVLLLLRQYQKLLLPHRLYAKTRVLTSISKPKVMAQTCIKIALLNKKNDDRITKLCNKKDELRNACQLTCQVCGTKSPTVSPAPSVYTCQDSPTDKFYFKTNNTGKEVLKNCAWLRDNASDAKRERACKSTASAPVAGNPPASDVCAETCGSCPEVCADSSTFQFTLESNGSLQGCSWMTKNADPQTNQDRQDKYCVKQDVYENCPVTCGNPNCDIEWSNAPSVTPCNENGGDSAHVGGDRLRTCNNIGNDADIANFCAVTVDSSGGVPPAIEVCPITCNSCGLDVSSAPTEACNDSTTFEFIQESDGVTLLKCSWLTQNSNPDTNQSRQDKYCVKQDVYENCPVTCGNPNCDIEWSNAPSVTPCNENGSDTAHIGNDVTRSCNNIGNQSDADKATICAVTVDSSGSVAPAKEVCPVTCGECTP</sequence>
<dbReference type="PANTHER" id="PTHR42693:SF33">
    <property type="entry name" value="ARYLSULFATASE"/>
    <property type="match status" value="1"/>
</dbReference>
<protein>
    <recommendedName>
        <fullName evidence="6">Sulfatase N-terminal domain-containing protein</fullName>
    </recommendedName>
</protein>
<dbReference type="SUPFAM" id="SSF53649">
    <property type="entry name" value="Alkaline phosphatase-like"/>
    <property type="match status" value="1"/>
</dbReference>
<dbReference type="EMBL" id="BLLK01000049">
    <property type="protein sequence ID" value="GFH55559.1"/>
    <property type="molecule type" value="Genomic_DNA"/>
</dbReference>
<comment type="similarity">
    <text evidence="1">Belongs to the sulfatase family.</text>
</comment>
<evidence type="ECO:0000313" key="5">
    <source>
        <dbReference type="Proteomes" id="UP001054902"/>
    </source>
</evidence>
<dbReference type="InterPro" id="IPR017850">
    <property type="entry name" value="Alkaline_phosphatase_core_sf"/>
</dbReference>
<dbReference type="InterPro" id="IPR050738">
    <property type="entry name" value="Sulfatase"/>
</dbReference>
<feature type="domain" description="YHYH" evidence="3">
    <location>
        <begin position="106"/>
        <end position="204"/>
    </location>
</feature>
<keyword evidence="5" id="KW-1185">Reference proteome</keyword>
<dbReference type="InterPro" id="IPR000917">
    <property type="entry name" value="Sulfatase_N"/>
</dbReference>
<evidence type="ECO:0000259" key="2">
    <source>
        <dbReference type="Pfam" id="PF00884"/>
    </source>
</evidence>
<dbReference type="Proteomes" id="UP001054902">
    <property type="component" value="Unassembled WGS sequence"/>
</dbReference>
<accession>A0AAD3D3S7</accession>
<dbReference type="InterPro" id="IPR025924">
    <property type="entry name" value="YHYH_dom"/>
</dbReference>
<reference evidence="4 5" key="1">
    <citation type="journal article" date="2021" name="Sci. Rep.">
        <title>The genome of the diatom Chaetoceros tenuissimus carries an ancient integrated fragment of an extant virus.</title>
        <authorList>
            <person name="Hongo Y."/>
            <person name="Kimura K."/>
            <person name="Takaki Y."/>
            <person name="Yoshida Y."/>
            <person name="Baba S."/>
            <person name="Kobayashi G."/>
            <person name="Nagasaki K."/>
            <person name="Hano T."/>
            <person name="Tomaru Y."/>
        </authorList>
    </citation>
    <scope>NUCLEOTIDE SEQUENCE [LARGE SCALE GENOMIC DNA]</scope>
    <source>
        <strain evidence="4 5">NIES-3715</strain>
    </source>
</reference>
<dbReference type="PANTHER" id="PTHR42693">
    <property type="entry name" value="ARYLSULFATASE FAMILY MEMBER"/>
    <property type="match status" value="1"/>
</dbReference>
<evidence type="ECO:0008006" key="6">
    <source>
        <dbReference type="Google" id="ProtNLM"/>
    </source>
</evidence>
<dbReference type="Pfam" id="PF14240">
    <property type="entry name" value="YHYH"/>
    <property type="match status" value="1"/>
</dbReference>
<dbReference type="GO" id="GO:0004065">
    <property type="term" value="F:arylsulfatase activity"/>
    <property type="evidence" value="ECO:0007669"/>
    <property type="project" value="TreeGrafter"/>
</dbReference>
<organism evidence="4 5">
    <name type="scientific">Chaetoceros tenuissimus</name>
    <dbReference type="NCBI Taxonomy" id="426638"/>
    <lineage>
        <taxon>Eukaryota</taxon>
        <taxon>Sar</taxon>
        <taxon>Stramenopiles</taxon>
        <taxon>Ochrophyta</taxon>
        <taxon>Bacillariophyta</taxon>
        <taxon>Coscinodiscophyceae</taxon>
        <taxon>Chaetocerotophycidae</taxon>
        <taxon>Chaetocerotales</taxon>
        <taxon>Chaetocerotaceae</taxon>
        <taxon>Chaetoceros</taxon>
    </lineage>
</organism>
<dbReference type="Pfam" id="PF00884">
    <property type="entry name" value="Sulfatase"/>
    <property type="match status" value="1"/>
</dbReference>
<name>A0AAD3D3S7_9STRA</name>
<feature type="domain" description="Sulfatase N-terminal" evidence="2">
    <location>
        <begin position="337"/>
        <end position="666"/>
    </location>
</feature>
<dbReference type="Gene3D" id="3.40.720.10">
    <property type="entry name" value="Alkaline Phosphatase, subunit A"/>
    <property type="match status" value="1"/>
</dbReference>
<evidence type="ECO:0000259" key="3">
    <source>
        <dbReference type="Pfam" id="PF14240"/>
    </source>
</evidence>
<proteinExistence type="inferred from homology"/>